<keyword evidence="1" id="KW-1133">Transmembrane helix</keyword>
<feature type="transmembrane region" description="Helical" evidence="1">
    <location>
        <begin position="49"/>
        <end position="78"/>
    </location>
</feature>
<accession>A0A6P2CYL5</accession>
<organism evidence="2 3">
    <name type="scientific">Gemmata massiliana</name>
    <dbReference type="NCBI Taxonomy" id="1210884"/>
    <lineage>
        <taxon>Bacteria</taxon>
        <taxon>Pseudomonadati</taxon>
        <taxon>Planctomycetota</taxon>
        <taxon>Planctomycetia</taxon>
        <taxon>Gemmatales</taxon>
        <taxon>Gemmataceae</taxon>
        <taxon>Gemmata</taxon>
    </lineage>
</organism>
<keyword evidence="1" id="KW-0472">Membrane</keyword>
<dbReference type="KEGG" id="gms:SOIL9_37510"/>
<reference evidence="2 3" key="1">
    <citation type="submission" date="2019-05" db="EMBL/GenBank/DDBJ databases">
        <authorList>
            <consortium name="Science for Life Laboratories"/>
        </authorList>
    </citation>
    <scope>NUCLEOTIDE SEQUENCE [LARGE SCALE GENOMIC DNA]</scope>
    <source>
        <strain evidence="2">Soil9</strain>
    </source>
</reference>
<evidence type="ECO:0000313" key="3">
    <source>
        <dbReference type="Proteomes" id="UP000464178"/>
    </source>
</evidence>
<feature type="transmembrane region" description="Helical" evidence="1">
    <location>
        <begin position="20"/>
        <end position="37"/>
    </location>
</feature>
<protein>
    <submittedName>
        <fullName evidence="2">Membrane protein</fullName>
    </submittedName>
</protein>
<evidence type="ECO:0000313" key="2">
    <source>
        <dbReference type="EMBL" id="VTR93963.1"/>
    </source>
</evidence>
<dbReference type="EMBL" id="LR593886">
    <property type="protein sequence ID" value="VTR93963.1"/>
    <property type="molecule type" value="Genomic_DNA"/>
</dbReference>
<dbReference type="RefSeq" id="WP_162668602.1">
    <property type="nucleotide sequence ID" value="NZ_LR593886.1"/>
</dbReference>
<dbReference type="Proteomes" id="UP000464178">
    <property type="component" value="Chromosome"/>
</dbReference>
<gene>
    <name evidence="2" type="ORF">SOIL9_37510</name>
</gene>
<keyword evidence="1" id="KW-0812">Transmembrane</keyword>
<dbReference type="AlphaFoldDB" id="A0A6P2CYL5"/>
<proteinExistence type="predicted"/>
<name>A0A6P2CYL5_9BACT</name>
<sequence>MSSDDDSEGEVTLAQGLKYGLGLIAIGVGVFLVLTMIEGSSRGGRVHWLIALLYYIGGKWTAAGLFWLGGVVFLGLGIRAQLRDRE</sequence>
<evidence type="ECO:0000256" key="1">
    <source>
        <dbReference type="SAM" id="Phobius"/>
    </source>
</evidence>
<keyword evidence="3" id="KW-1185">Reference proteome</keyword>